<reference evidence="1 2" key="1">
    <citation type="submission" date="2019-07" db="EMBL/GenBank/DDBJ databases">
        <title>Genomics analysis of Aphanomyces spp. identifies a new class of oomycete effector associated with host adaptation.</title>
        <authorList>
            <person name="Gaulin E."/>
        </authorList>
    </citation>
    <scope>NUCLEOTIDE SEQUENCE [LARGE SCALE GENOMIC DNA]</scope>
    <source>
        <strain evidence="1 2">ATCC 201684</strain>
    </source>
</reference>
<evidence type="ECO:0000313" key="1">
    <source>
        <dbReference type="EMBL" id="KAF0727414.1"/>
    </source>
</evidence>
<accession>A0A6G0WJJ9</accession>
<name>A0A6G0WJJ9_9STRA</name>
<protein>
    <submittedName>
        <fullName evidence="1">Uncharacterized protein</fullName>
    </submittedName>
</protein>
<comment type="caution">
    <text evidence="1">The sequence shown here is derived from an EMBL/GenBank/DDBJ whole genome shotgun (WGS) entry which is preliminary data.</text>
</comment>
<keyword evidence="2" id="KW-1185">Reference proteome</keyword>
<dbReference type="EMBL" id="VJMJ01000197">
    <property type="protein sequence ID" value="KAF0727414.1"/>
    <property type="molecule type" value="Genomic_DNA"/>
</dbReference>
<proteinExistence type="predicted"/>
<sequence>MWLICSTFLALRTPMSPRKQDLLFYPMHFSHSLFGIFSQSDQIFVDGTHLDKMLKMPLSSLRPTIFTF</sequence>
<evidence type="ECO:0000313" key="2">
    <source>
        <dbReference type="Proteomes" id="UP000481153"/>
    </source>
</evidence>
<organism evidence="1 2">
    <name type="scientific">Aphanomyces euteiches</name>
    <dbReference type="NCBI Taxonomy" id="100861"/>
    <lineage>
        <taxon>Eukaryota</taxon>
        <taxon>Sar</taxon>
        <taxon>Stramenopiles</taxon>
        <taxon>Oomycota</taxon>
        <taxon>Saprolegniomycetes</taxon>
        <taxon>Saprolegniales</taxon>
        <taxon>Verrucalvaceae</taxon>
        <taxon>Aphanomyces</taxon>
    </lineage>
</organism>
<dbReference type="Proteomes" id="UP000481153">
    <property type="component" value="Unassembled WGS sequence"/>
</dbReference>
<dbReference type="AlphaFoldDB" id="A0A6G0WJJ9"/>
<gene>
    <name evidence="1" type="ORF">Ae201684_014527</name>
</gene>